<reference evidence="2 3" key="1">
    <citation type="submission" date="2020-08" db="EMBL/GenBank/DDBJ databases">
        <title>Sequencing the genomes of 1000 actinobacteria strains.</title>
        <authorList>
            <person name="Klenk H.-P."/>
        </authorList>
    </citation>
    <scope>NUCLEOTIDE SEQUENCE [LARGE SCALE GENOMIC DNA]</scope>
    <source>
        <strain evidence="2 3">DSM 23889</strain>
    </source>
</reference>
<feature type="transmembrane region" description="Helical" evidence="1">
    <location>
        <begin position="20"/>
        <end position="41"/>
    </location>
</feature>
<keyword evidence="1" id="KW-0472">Membrane</keyword>
<protein>
    <submittedName>
        <fullName evidence="2">Uncharacterized protein</fullName>
    </submittedName>
</protein>
<proteinExistence type="predicted"/>
<organism evidence="2 3">
    <name type="scientific">Microcella frigidaquae</name>
    <dbReference type="NCBI Taxonomy" id="424758"/>
    <lineage>
        <taxon>Bacteria</taxon>
        <taxon>Bacillati</taxon>
        <taxon>Actinomycetota</taxon>
        <taxon>Actinomycetes</taxon>
        <taxon>Micrococcales</taxon>
        <taxon>Microbacteriaceae</taxon>
        <taxon>Microcella</taxon>
    </lineage>
</organism>
<name>A0A840X478_9MICO</name>
<dbReference type="AlphaFoldDB" id="A0A840X478"/>
<comment type="caution">
    <text evidence="2">The sequence shown here is derived from an EMBL/GenBank/DDBJ whole genome shotgun (WGS) entry which is preliminary data.</text>
</comment>
<sequence length="102" mass="10583">MNPITAPWVATARTILQNILGVTFALVSAFLAFAAIAPEILEALRDVLPEHAYLWLLGIVGTAGAIAGAIARVMAIPAVNAWLGRLGYQSPAQTGLGSLSSE</sequence>
<keyword evidence="1" id="KW-1133">Transmembrane helix</keyword>
<feature type="transmembrane region" description="Helical" evidence="1">
    <location>
        <begin position="53"/>
        <end position="75"/>
    </location>
</feature>
<evidence type="ECO:0000313" key="3">
    <source>
        <dbReference type="Proteomes" id="UP000552883"/>
    </source>
</evidence>
<keyword evidence="3" id="KW-1185">Reference proteome</keyword>
<evidence type="ECO:0000256" key="1">
    <source>
        <dbReference type="SAM" id="Phobius"/>
    </source>
</evidence>
<keyword evidence="1" id="KW-0812">Transmembrane</keyword>
<dbReference type="RefSeq" id="WP_153982570.1">
    <property type="nucleotide sequence ID" value="NZ_BAAANZ010000009.1"/>
</dbReference>
<evidence type="ECO:0000313" key="2">
    <source>
        <dbReference type="EMBL" id="MBB5617190.1"/>
    </source>
</evidence>
<accession>A0A840X478</accession>
<dbReference type="Proteomes" id="UP000552883">
    <property type="component" value="Unassembled WGS sequence"/>
</dbReference>
<dbReference type="EMBL" id="JACHBS010000001">
    <property type="protein sequence ID" value="MBB5617190.1"/>
    <property type="molecule type" value="Genomic_DNA"/>
</dbReference>
<gene>
    <name evidence="2" type="ORF">BJ959_000686</name>
</gene>